<dbReference type="AlphaFoldDB" id="A0A0B7ASK8"/>
<accession>A0A0B7ASK8</accession>
<dbReference type="EMBL" id="HACG01037124">
    <property type="protein sequence ID" value="CEK83989.1"/>
    <property type="molecule type" value="Transcribed_RNA"/>
</dbReference>
<name>A0A0B7ASK8_9EUPU</name>
<gene>
    <name evidence="1" type="primary">ORF140106</name>
    <name evidence="2" type="synonym">ORF140108</name>
</gene>
<reference evidence="1" key="1">
    <citation type="submission" date="2014-12" db="EMBL/GenBank/DDBJ databases">
        <title>Insight into the proteome of Arion vulgaris.</title>
        <authorList>
            <person name="Aradska J."/>
            <person name="Bulat T."/>
            <person name="Smidak R."/>
            <person name="Sarate P."/>
            <person name="Gangsoo J."/>
            <person name="Sialana F."/>
            <person name="Bilban M."/>
            <person name="Lubec G."/>
        </authorList>
    </citation>
    <scope>NUCLEOTIDE SEQUENCE</scope>
    <source>
        <tissue evidence="1">Skin</tissue>
    </source>
</reference>
<evidence type="ECO:0000313" key="1">
    <source>
        <dbReference type="EMBL" id="CEK83989.1"/>
    </source>
</evidence>
<dbReference type="EMBL" id="HACG01037125">
    <property type="protein sequence ID" value="CEK83990.1"/>
    <property type="molecule type" value="Transcribed_RNA"/>
</dbReference>
<protein>
    <submittedName>
        <fullName evidence="1">Uncharacterized protein</fullName>
    </submittedName>
</protein>
<sequence length="95" mass="10313">MASSHPGAITQYIDVTEQVVTYIFTSILLSSITFHTNNLYSNSSIFYSFLYNIFAAVGGGKSIITESFQISVAAANAAHCKNCSLIDKVDLCISY</sequence>
<organism evidence="1">
    <name type="scientific">Arion vulgaris</name>
    <dbReference type="NCBI Taxonomy" id="1028688"/>
    <lineage>
        <taxon>Eukaryota</taxon>
        <taxon>Metazoa</taxon>
        <taxon>Spiralia</taxon>
        <taxon>Lophotrochozoa</taxon>
        <taxon>Mollusca</taxon>
        <taxon>Gastropoda</taxon>
        <taxon>Heterobranchia</taxon>
        <taxon>Euthyneura</taxon>
        <taxon>Panpulmonata</taxon>
        <taxon>Eupulmonata</taxon>
        <taxon>Stylommatophora</taxon>
        <taxon>Helicina</taxon>
        <taxon>Arionoidea</taxon>
        <taxon>Arionidae</taxon>
        <taxon>Arion</taxon>
    </lineage>
</organism>
<evidence type="ECO:0000313" key="2">
    <source>
        <dbReference type="EMBL" id="CEK83990.1"/>
    </source>
</evidence>
<proteinExistence type="predicted"/>